<protein>
    <recommendedName>
        <fullName evidence="2">Big-1 domain-containing protein</fullName>
    </recommendedName>
</protein>
<reference evidence="3 4" key="1">
    <citation type="submission" date="2023-03" db="EMBL/GenBank/DDBJ databases">
        <title>Draft genome sequence of Thalassotalea eurytherma JCM 18482T.</title>
        <authorList>
            <person name="Sawabe T."/>
        </authorList>
    </citation>
    <scope>NUCLEOTIDE SEQUENCE [LARGE SCALE GENOMIC DNA]</scope>
    <source>
        <strain evidence="3 4">JCM 18482</strain>
    </source>
</reference>
<sequence length="795" mass="81939">MRNLSTSVFLASALLLTGCNGKSGDNDTPPTDGEVIELSAITVAIQNAQGDEQLSFEQGDSATVIATLTDTSGALVSNTSVSFSTSFGQLSQDSKLTNSDGQATITLSNPDGLAGAGSISANAGALDVATIDFEYLASTEPEEVLPSLSVSLSLNGQEVNNFKANETVQVISTLVDGEGQPIVGEIITYTADIGALTPDTALTNSQGVATVNLAGNDAIGAGIVTASYGETETLASNRLNYQVIASDETILDDVIRIGYFDATGEFVEGEIELSIDGNQVSAGGTLGLSVDLVDSEDTPINLATSVSFTSNCVASGNATIEETVFSIQGEAKATYEDVDCAGLNGIDDVIVASVSLNGVTNVAQTTIEITGEELGSIEFLSAEPETIVLQGTGGQGNQETSTLTFQVKSSLGNPLAQQDVEFILDTTAGGIAVNPTIGVTNSQGIVTTKVTAGSVPTAVRVTAKATSEDGGDIQTQSDLLSINTGLPEQRSFTLSTEVRNPEAGNINGVQVAITAQLADNFNNPVPDGTTVNFTTEGGVIEPSCLTANGACSVTWTSAEPRVDDHRITILATALGHETFFDTNGNNTFDDADGSAIIEADISAGFSRITPQTSGFVDMTEAWRDDDEDGVYAAGELFLDFNNDGSYSTEDDLFNGPQCEGSKCGAEGSQAIHVRRALIMDMASSSALYDLTDENGVSYPLASGPQTITDTLSFTLDFSDTAGQAMPFGTTVAVEVSAGTVEGTTNFTVPNTLNPSSIGFVIVNAPLDDPAVGTLTITITSPSGVETTIVQTLDLP</sequence>
<feature type="domain" description="Big-1" evidence="2">
    <location>
        <begin position="152"/>
        <end position="236"/>
    </location>
</feature>
<dbReference type="InterPro" id="IPR013783">
    <property type="entry name" value="Ig-like_fold"/>
</dbReference>
<dbReference type="InterPro" id="IPR003344">
    <property type="entry name" value="Big_1_dom"/>
</dbReference>
<evidence type="ECO:0000259" key="2">
    <source>
        <dbReference type="SMART" id="SM00634"/>
    </source>
</evidence>
<feature type="domain" description="Big-1" evidence="2">
    <location>
        <begin position="40"/>
        <end position="131"/>
    </location>
</feature>
<organism evidence="3 4">
    <name type="scientific">Thalassotalea eurytherma</name>
    <dbReference type="NCBI Taxonomy" id="1144278"/>
    <lineage>
        <taxon>Bacteria</taxon>
        <taxon>Pseudomonadati</taxon>
        <taxon>Pseudomonadota</taxon>
        <taxon>Gammaproteobacteria</taxon>
        <taxon>Alteromonadales</taxon>
        <taxon>Colwelliaceae</taxon>
        <taxon>Thalassotalea</taxon>
    </lineage>
</organism>
<dbReference type="EMBL" id="BSSU01000002">
    <property type="protein sequence ID" value="GLX80864.1"/>
    <property type="molecule type" value="Genomic_DNA"/>
</dbReference>
<name>A0ABQ6GYZ5_9GAMM</name>
<dbReference type="PROSITE" id="PS51257">
    <property type="entry name" value="PROKAR_LIPOPROTEIN"/>
    <property type="match status" value="1"/>
</dbReference>
<keyword evidence="4" id="KW-1185">Reference proteome</keyword>
<dbReference type="InterPro" id="IPR008964">
    <property type="entry name" value="Invasin/intimin_cell_adhesion"/>
</dbReference>
<evidence type="ECO:0000313" key="3">
    <source>
        <dbReference type="EMBL" id="GLX80864.1"/>
    </source>
</evidence>
<dbReference type="SUPFAM" id="SSF49373">
    <property type="entry name" value="Invasin/intimin cell-adhesion fragments"/>
    <property type="match status" value="3"/>
</dbReference>
<proteinExistence type="inferred from homology"/>
<dbReference type="Proteomes" id="UP001157133">
    <property type="component" value="Unassembled WGS sequence"/>
</dbReference>
<accession>A0ABQ6GYZ5</accession>
<dbReference type="RefSeq" id="WP_284206186.1">
    <property type="nucleotide sequence ID" value="NZ_BSSU01000002.1"/>
</dbReference>
<comment type="caution">
    <text evidence="3">The sequence shown here is derived from an EMBL/GenBank/DDBJ whole genome shotgun (WGS) entry which is preliminary data.</text>
</comment>
<comment type="similarity">
    <text evidence="1">Belongs to the intimin/invasin family.</text>
</comment>
<dbReference type="Gene3D" id="2.60.40.10">
    <property type="entry name" value="Immunoglobulins"/>
    <property type="match status" value="4"/>
</dbReference>
<gene>
    <name evidence="3" type="ORF">theurythT_03160</name>
</gene>
<dbReference type="SMART" id="SM00634">
    <property type="entry name" value="BID_1"/>
    <property type="match status" value="3"/>
</dbReference>
<feature type="domain" description="Big-1" evidence="2">
    <location>
        <begin position="385"/>
        <end position="477"/>
    </location>
</feature>
<evidence type="ECO:0000256" key="1">
    <source>
        <dbReference type="ARBA" id="ARBA00010116"/>
    </source>
</evidence>
<evidence type="ECO:0000313" key="4">
    <source>
        <dbReference type="Proteomes" id="UP001157133"/>
    </source>
</evidence>